<dbReference type="Proteomes" id="UP000599523">
    <property type="component" value="Unassembled WGS sequence"/>
</dbReference>
<proteinExistence type="predicted"/>
<evidence type="ECO:0000313" key="3">
    <source>
        <dbReference type="Proteomes" id="UP000599523"/>
    </source>
</evidence>
<accession>A0A972JAL2</accession>
<organism evidence="2 3">
    <name type="scientific">Azoarcus taiwanensis</name>
    <dbReference type="NCBI Taxonomy" id="666964"/>
    <lineage>
        <taxon>Bacteria</taxon>
        <taxon>Pseudomonadati</taxon>
        <taxon>Pseudomonadota</taxon>
        <taxon>Betaproteobacteria</taxon>
        <taxon>Rhodocyclales</taxon>
        <taxon>Zoogloeaceae</taxon>
        <taxon>Azoarcus</taxon>
    </lineage>
</organism>
<reference evidence="2" key="1">
    <citation type="submission" date="2019-12" db="EMBL/GenBank/DDBJ databases">
        <title>Comparative genomics gives insights into the taxonomy of the Azoarcus-Aromatoleum group and reveals separate origins of nif in the plant-associated Azoarcus and non-plant-associated Aromatoleum sub-groups.</title>
        <authorList>
            <person name="Lafos M."/>
            <person name="Maluk M."/>
            <person name="Batista M."/>
            <person name="Junghare M."/>
            <person name="Carmona M."/>
            <person name="Faoro H."/>
            <person name="Cruz L.M."/>
            <person name="Battistoni F."/>
            <person name="De Souza E."/>
            <person name="Pedrosa F."/>
            <person name="Chen W.-M."/>
            <person name="Poole P.S."/>
            <person name="Dixon R.A."/>
            <person name="James E.K."/>
        </authorList>
    </citation>
    <scope>NUCLEOTIDE SEQUENCE</scope>
    <source>
        <strain evidence="2">NSC3</strain>
    </source>
</reference>
<keyword evidence="1" id="KW-0812">Transmembrane</keyword>
<name>A0A972JAL2_9RHOO</name>
<keyword evidence="1" id="KW-1133">Transmembrane helix</keyword>
<keyword evidence="3" id="KW-1185">Reference proteome</keyword>
<dbReference type="RefSeq" id="WP_168987955.1">
    <property type="nucleotide sequence ID" value="NZ_CAWPHM010000271.1"/>
</dbReference>
<dbReference type="AlphaFoldDB" id="A0A972JAL2"/>
<feature type="transmembrane region" description="Helical" evidence="1">
    <location>
        <begin position="171"/>
        <end position="188"/>
    </location>
</feature>
<protein>
    <submittedName>
        <fullName evidence="2">Uncharacterized protein</fullName>
    </submittedName>
</protein>
<comment type="caution">
    <text evidence="2">The sequence shown here is derived from an EMBL/GenBank/DDBJ whole genome shotgun (WGS) entry which is preliminary data.</text>
</comment>
<evidence type="ECO:0000313" key="2">
    <source>
        <dbReference type="EMBL" id="NMG03203.1"/>
    </source>
</evidence>
<feature type="transmembrane region" description="Helical" evidence="1">
    <location>
        <begin position="35"/>
        <end position="56"/>
    </location>
</feature>
<gene>
    <name evidence="2" type="ORF">GPA21_09475</name>
</gene>
<keyword evidence="1" id="KW-0472">Membrane</keyword>
<dbReference type="EMBL" id="WTVM01000046">
    <property type="protein sequence ID" value="NMG03203.1"/>
    <property type="molecule type" value="Genomic_DNA"/>
</dbReference>
<evidence type="ECO:0000256" key="1">
    <source>
        <dbReference type="SAM" id="Phobius"/>
    </source>
</evidence>
<sequence>MSEGNTGIRGAWRRFKLRMKRTWIGWFYICIRRDVVGNMLLFVFACSTLIATMLAFPQVANPQLASWDELECRSGSVVKVFRPPRNQRHSMLDIVDENGVKHSYLGWGGYPNFTSRLQATQGEAITVCSRPYWELWPPFYYQEFVRIEFSGDEEFAPRLSPVDERAFDLKWVRGYLWASLFFFIWMLKRFGRKAWRLRDEYLQSPDGVGVLGDNDKQKGGQ</sequence>